<dbReference type="EMBL" id="CP034185">
    <property type="protein sequence ID" value="AZI44586.1"/>
    <property type="molecule type" value="Genomic_DNA"/>
</dbReference>
<dbReference type="Proteomes" id="UP000276417">
    <property type="component" value="Plasmid unnamed1"/>
</dbReference>
<accession>A0A3G8YTL1</accession>
<protein>
    <recommendedName>
        <fullName evidence="4">Plasmid replication initiator protein</fullName>
    </recommendedName>
</protein>
<feature type="compositionally biased region" description="Basic and acidic residues" evidence="1">
    <location>
        <begin position="362"/>
        <end position="377"/>
    </location>
</feature>
<dbReference type="AlphaFoldDB" id="A0A3G8YTL1"/>
<dbReference type="KEGG" id="dph:EHF33_16920"/>
<name>A0A3G8YTL1_9DEIO</name>
<evidence type="ECO:0000256" key="1">
    <source>
        <dbReference type="SAM" id="MobiDB-lite"/>
    </source>
</evidence>
<geneLocation type="plasmid" evidence="2 3">
    <name>unnamed1</name>
</geneLocation>
<gene>
    <name evidence="2" type="ORF">EHF33_16920</name>
</gene>
<dbReference type="RefSeq" id="WP_124874366.1">
    <property type="nucleotide sequence ID" value="NZ_CP034185.1"/>
</dbReference>
<sequence length="473" mass="52660">MTVVKGELAPISVSQISIRFDEINLAQASLISFQKRLKPGETTWEHSFEIAGRAMNVECLGNAYGYPHGPDNDLMLVLTNMYLEQGCPVGDGVLITPYELLKAMGRNDSGKSYQQLHDGLMRLTGTTYRISGWIDQSGKGVRRATFRFVDKLEDINLTGTSLNPKTFGSGTKLRVTLPRDIAENLRARHLKPVDLDFMLSLPSNQAGIMYRLLDALLFSDEEAQRTQVLKMALIDWGKLLRLSDLTPDRIRRAIEPPHSELVRREFLKSVEYLGRGSAQEIIYTFNAQRPDHPLTPEQLLLVGRIKAMSVSDSMAKKFVRASPVTFVEDRVSLAEAILAQTPTIRRSRGAYAWDILADAEERYAPPEQRQPKPEKGVASKAGNPVAPKPLVLPDEDEQGTLLELSPAEQWVSTRPSLKILLKGQLSETEFHRLEKLCTTGKVSASKLFREASAAAAKKRLAGLVKELKAELAE</sequence>
<reference evidence="2 3" key="1">
    <citation type="submission" date="2018-11" db="EMBL/GenBank/DDBJ databases">
        <title>Deinococcus shelandsis sp. nov., isolated from South Shetland Islands soil of Antarctica.</title>
        <authorList>
            <person name="Tian J."/>
        </authorList>
    </citation>
    <scope>NUCLEOTIDE SEQUENCE [LARGE SCALE GENOMIC DNA]</scope>
    <source>
        <strain evidence="2 3">S14-83T</strain>
        <plasmid evidence="2 3">unnamed1</plasmid>
    </source>
</reference>
<evidence type="ECO:0000313" key="2">
    <source>
        <dbReference type="EMBL" id="AZI44586.1"/>
    </source>
</evidence>
<proteinExistence type="predicted"/>
<dbReference type="Pfam" id="PF10134">
    <property type="entry name" value="RPA"/>
    <property type="match status" value="1"/>
</dbReference>
<feature type="region of interest" description="Disordered" evidence="1">
    <location>
        <begin position="362"/>
        <end position="392"/>
    </location>
</feature>
<keyword evidence="3" id="KW-1185">Reference proteome</keyword>
<keyword evidence="2" id="KW-0614">Plasmid</keyword>
<dbReference type="InterPro" id="IPR018777">
    <property type="entry name" value="Replication_initiator_prot_A"/>
</dbReference>
<dbReference type="OrthoDB" id="73210at2"/>
<organism evidence="2 3">
    <name type="scientific">Deinococcus psychrotolerans</name>
    <dbReference type="NCBI Taxonomy" id="2489213"/>
    <lineage>
        <taxon>Bacteria</taxon>
        <taxon>Thermotogati</taxon>
        <taxon>Deinococcota</taxon>
        <taxon>Deinococci</taxon>
        <taxon>Deinococcales</taxon>
        <taxon>Deinococcaceae</taxon>
        <taxon>Deinococcus</taxon>
    </lineage>
</organism>
<evidence type="ECO:0008006" key="4">
    <source>
        <dbReference type="Google" id="ProtNLM"/>
    </source>
</evidence>
<evidence type="ECO:0000313" key="3">
    <source>
        <dbReference type="Proteomes" id="UP000276417"/>
    </source>
</evidence>